<accession>A0A4D6MHC6</accession>
<keyword evidence="3 4" id="KW-0539">Nucleus</keyword>
<dbReference type="GO" id="GO:0003700">
    <property type="term" value="F:DNA-binding transcription factor activity"/>
    <property type="evidence" value="ECO:0007669"/>
    <property type="project" value="InterPro"/>
</dbReference>
<gene>
    <name evidence="7" type="ORF">DEO72_LG7g677</name>
</gene>
<evidence type="ECO:0000256" key="1">
    <source>
        <dbReference type="ARBA" id="ARBA00023015"/>
    </source>
</evidence>
<feature type="domain" description="Transcription factor MYC/MYB N-terminal" evidence="6">
    <location>
        <begin position="40"/>
        <end position="203"/>
    </location>
</feature>
<comment type="subcellular location">
    <subcellularLocation>
        <location evidence="4">Nucleus</location>
    </subcellularLocation>
</comment>
<evidence type="ECO:0000256" key="5">
    <source>
        <dbReference type="SAM" id="MobiDB-lite"/>
    </source>
</evidence>
<dbReference type="PANTHER" id="PTHR11514:SF43">
    <property type="entry name" value="TRANSCRIPTION FACTOR MYC2"/>
    <property type="match status" value="1"/>
</dbReference>
<sequence length="286" mass="32237">MEASGPATLQSTASSRTAPLFRSQFPPNRTPFQPLFETILEGGRETWIYVIYWEYSSATSLLGWGDGYYNGDYNGKACKATSSTEQAQRKSVIRLLNLLVSSRSATPGDYDEDVTDLKWFFLLSMAHTFLHGSGMSGQAFFNGALVWVTGPDRLSESACQRARQLREFGLQTMVCIPCPNGVVELASTEVVLPYSDLMSKVRDFIDFNYPVRDLTSHQIIPPREDKRLHEREYTEMQNHEDENLSKKFRGKEKISDSKCSLFMLSESSDGASRSTRSHSYHYSGPS</sequence>
<dbReference type="Proteomes" id="UP000501690">
    <property type="component" value="Linkage Group LG7"/>
</dbReference>
<proteinExistence type="predicted"/>
<dbReference type="GO" id="GO:0000976">
    <property type="term" value="F:transcription cis-regulatory region binding"/>
    <property type="evidence" value="ECO:0007669"/>
    <property type="project" value="TreeGrafter"/>
</dbReference>
<evidence type="ECO:0000259" key="6">
    <source>
        <dbReference type="Pfam" id="PF14215"/>
    </source>
</evidence>
<dbReference type="InterPro" id="IPR045084">
    <property type="entry name" value="AIB/MYC-like"/>
</dbReference>
<keyword evidence="8" id="KW-1185">Reference proteome</keyword>
<keyword evidence="2 4" id="KW-0804">Transcription</keyword>
<dbReference type="InterPro" id="IPR025610">
    <property type="entry name" value="MYC/MYB_N"/>
</dbReference>
<evidence type="ECO:0000256" key="2">
    <source>
        <dbReference type="ARBA" id="ARBA00023163"/>
    </source>
</evidence>
<feature type="region of interest" description="Disordered" evidence="5">
    <location>
        <begin position="266"/>
        <end position="286"/>
    </location>
</feature>
<evidence type="ECO:0000256" key="3">
    <source>
        <dbReference type="ARBA" id="ARBA00023242"/>
    </source>
</evidence>
<dbReference type="PANTHER" id="PTHR11514">
    <property type="entry name" value="MYC"/>
    <property type="match status" value="1"/>
</dbReference>
<keyword evidence="1 4" id="KW-0805">Transcription regulation</keyword>
<name>A0A4D6MHC6_VIGUN</name>
<protein>
    <recommendedName>
        <fullName evidence="4">Transcription factor</fullName>
        <shortName evidence="4">bHLH transcription factor</shortName>
    </recommendedName>
    <alternativeName>
        <fullName evidence="4">Basic helix-loop-helix protein</fullName>
    </alternativeName>
</protein>
<feature type="region of interest" description="Disordered" evidence="5">
    <location>
        <begin position="235"/>
        <end position="254"/>
    </location>
</feature>
<evidence type="ECO:0000313" key="7">
    <source>
        <dbReference type="EMBL" id="QCD99396.1"/>
    </source>
</evidence>
<dbReference type="GO" id="GO:0005634">
    <property type="term" value="C:nucleus"/>
    <property type="evidence" value="ECO:0007669"/>
    <property type="project" value="UniProtKB-SubCell"/>
</dbReference>
<dbReference type="EMBL" id="CP039351">
    <property type="protein sequence ID" value="QCD99396.1"/>
    <property type="molecule type" value="Genomic_DNA"/>
</dbReference>
<dbReference type="AlphaFoldDB" id="A0A4D6MHC6"/>
<organism evidence="7 8">
    <name type="scientific">Vigna unguiculata</name>
    <name type="common">Cowpea</name>
    <dbReference type="NCBI Taxonomy" id="3917"/>
    <lineage>
        <taxon>Eukaryota</taxon>
        <taxon>Viridiplantae</taxon>
        <taxon>Streptophyta</taxon>
        <taxon>Embryophyta</taxon>
        <taxon>Tracheophyta</taxon>
        <taxon>Spermatophyta</taxon>
        <taxon>Magnoliopsida</taxon>
        <taxon>eudicotyledons</taxon>
        <taxon>Gunneridae</taxon>
        <taxon>Pentapetalae</taxon>
        <taxon>rosids</taxon>
        <taxon>fabids</taxon>
        <taxon>Fabales</taxon>
        <taxon>Fabaceae</taxon>
        <taxon>Papilionoideae</taxon>
        <taxon>50 kb inversion clade</taxon>
        <taxon>NPAAA clade</taxon>
        <taxon>indigoferoid/millettioid clade</taxon>
        <taxon>Phaseoleae</taxon>
        <taxon>Vigna</taxon>
    </lineage>
</organism>
<evidence type="ECO:0000256" key="4">
    <source>
        <dbReference type="RuleBase" id="RU369104"/>
    </source>
</evidence>
<reference evidence="7 8" key="1">
    <citation type="submission" date="2019-04" db="EMBL/GenBank/DDBJ databases">
        <title>An improved genome assembly and genetic linkage map for asparagus bean, Vigna unguiculata ssp. sesquipedialis.</title>
        <authorList>
            <person name="Xia Q."/>
            <person name="Zhang R."/>
            <person name="Dong Y."/>
        </authorList>
    </citation>
    <scope>NUCLEOTIDE SEQUENCE [LARGE SCALE GENOMIC DNA]</scope>
    <source>
        <tissue evidence="7">Leaf</tissue>
    </source>
</reference>
<dbReference type="Pfam" id="PF14215">
    <property type="entry name" value="bHLH-MYC_N"/>
    <property type="match status" value="1"/>
</dbReference>
<evidence type="ECO:0000313" key="8">
    <source>
        <dbReference type="Proteomes" id="UP000501690"/>
    </source>
</evidence>